<evidence type="ECO:0000256" key="1">
    <source>
        <dbReference type="SAM" id="MobiDB-lite"/>
    </source>
</evidence>
<dbReference type="EMBL" id="KQ474076">
    <property type="protein sequence ID" value="KPV76601.1"/>
    <property type="molecule type" value="Genomic_DNA"/>
</dbReference>
<dbReference type="AlphaFoldDB" id="A0A194SB25"/>
<proteinExistence type="predicted"/>
<evidence type="ECO:0000313" key="3">
    <source>
        <dbReference type="Proteomes" id="UP000053890"/>
    </source>
</evidence>
<evidence type="ECO:0000313" key="2">
    <source>
        <dbReference type="EMBL" id="KPV76601.1"/>
    </source>
</evidence>
<reference evidence="2 3" key="1">
    <citation type="journal article" date="2015" name="Front. Microbiol.">
        <title>Genome sequence of the plant growth promoting endophytic yeast Rhodotorula graminis WP1.</title>
        <authorList>
            <person name="Firrincieli A."/>
            <person name="Otillar R."/>
            <person name="Salamov A."/>
            <person name="Schmutz J."/>
            <person name="Khan Z."/>
            <person name="Redman R.S."/>
            <person name="Fleck N.D."/>
            <person name="Lindquist E."/>
            <person name="Grigoriev I.V."/>
            <person name="Doty S.L."/>
        </authorList>
    </citation>
    <scope>NUCLEOTIDE SEQUENCE [LARGE SCALE GENOMIC DNA]</scope>
    <source>
        <strain evidence="2 3">WP1</strain>
    </source>
</reference>
<feature type="region of interest" description="Disordered" evidence="1">
    <location>
        <begin position="1"/>
        <end position="37"/>
    </location>
</feature>
<dbReference type="GeneID" id="28975703"/>
<protein>
    <submittedName>
        <fullName evidence="2">Uncharacterized protein</fullName>
    </submittedName>
</protein>
<feature type="compositionally biased region" description="Polar residues" evidence="1">
    <location>
        <begin position="1"/>
        <end position="22"/>
    </location>
</feature>
<accession>A0A194SB25</accession>
<feature type="non-terminal residue" evidence="2">
    <location>
        <position position="1"/>
    </location>
</feature>
<sequence length="72" mass="7635">DSEHIASSATRTPGLASPSSGEPFSLGSRPNARGLHLRPLSPLSHVEHAVLLAVPTQEAHQLVPPHPQAQRH</sequence>
<name>A0A194SB25_RHOGW</name>
<organism evidence="2 3">
    <name type="scientific">Rhodotorula graminis (strain WP1)</name>
    <dbReference type="NCBI Taxonomy" id="578459"/>
    <lineage>
        <taxon>Eukaryota</taxon>
        <taxon>Fungi</taxon>
        <taxon>Dikarya</taxon>
        <taxon>Basidiomycota</taxon>
        <taxon>Pucciniomycotina</taxon>
        <taxon>Microbotryomycetes</taxon>
        <taxon>Sporidiobolales</taxon>
        <taxon>Sporidiobolaceae</taxon>
        <taxon>Rhodotorula</taxon>
    </lineage>
</organism>
<dbReference type="RefSeq" id="XP_018272650.1">
    <property type="nucleotide sequence ID" value="XM_018415255.1"/>
</dbReference>
<dbReference type="Proteomes" id="UP000053890">
    <property type="component" value="Unassembled WGS sequence"/>
</dbReference>
<gene>
    <name evidence="2" type="ORF">RHOBADRAFT_49524</name>
</gene>
<keyword evidence="3" id="KW-1185">Reference proteome</keyword>
<feature type="non-terminal residue" evidence="2">
    <location>
        <position position="72"/>
    </location>
</feature>